<evidence type="ECO:0000256" key="3">
    <source>
        <dbReference type="ARBA" id="ARBA00008778"/>
    </source>
</evidence>
<evidence type="ECO:0000256" key="6">
    <source>
        <dbReference type="ARBA" id="ARBA00022801"/>
    </source>
</evidence>
<comment type="caution">
    <text evidence="13">The sequence shown here is derived from an EMBL/GenBank/DDBJ whole genome shotgun (WGS) entry which is preliminary data.</text>
</comment>
<dbReference type="Proteomes" id="UP001187343">
    <property type="component" value="Unassembled WGS sequence"/>
</dbReference>
<dbReference type="GO" id="GO:0140933">
    <property type="term" value="F:5'-(N(7)-methylguanosine 5'-triphospho)-[mRNA] hydrolase activity"/>
    <property type="evidence" value="ECO:0007669"/>
    <property type="project" value="UniProtKB-EC"/>
</dbReference>
<dbReference type="GO" id="GO:0005634">
    <property type="term" value="C:nucleus"/>
    <property type="evidence" value="ECO:0007669"/>
    <property type="project" value="UniProtKB-SubCell"/>
</dbReference>
<evidence type="ECO:0000313" key="14">
    <source>
        <dbReference type="Proteomes" id="UP001187343"/>
    </source>
</evidence>
<dbReference type="InterPro" id="IPR010334">
    <property type="entry name" value="Dcp1"/>
</dbReference>
<dbReference type="AlphaFoldDB" id="A0AA88PV28"/>
<sequence>MTANTGGGGGGGSCLSMSLSALKRLDPYISSITDLASQVALYTFNNATNEWEKTDVEGTLFVYSRLASPRHGFTILNRLSMDNLTEPITKDLDFQLQHPFLLYRNARLSIYGIWFYDKEDCQRIAELMKNLAGQEQHLQQLQPQMAIGSVSPRSAEQGVDIMQMLTKARDDYDKGKLSEPKEIGSGGVIYGNPHLIKPIPLKPAQDAHIQGQTQQDTEMDSKHLSVVTLFGVQSKPDSISPQPTSAATRVGPTRSAVARSLSYDDPSPAGGAVVSSTPMQHCPAIHKLMSGSLLQPLSESPESRLCENGAVQNQPDPIQKLLMNSLPVAGTPGMPSLQLNQGESVVGPQIHPKATASGPAPAQHLLYVQNKAPPAGVAGNVVSPHELLQRLTLVQQEQELHPLQELLQPSLTTSSSSLSKTNSTQVSSPQRIPATVAPTLLLSPSVFIQTKTTRAEPEPAEPRALSKSQLQATLLHLIKNDASFLDTIYEAYVSRLGTDSSSKPF</sequence>
<protein>
    <recommendedName>
        <fullName evidence="9">5'-(N(7)-methylguanosine 5'-triphospho)-[mRNA] hydrolase</fullName>
        <ecNumber evidence="9">3.6.1.62</ecNumber>
    </recommendedName>
</protein>
<gene>
    <name evidence="13" type="ORF">Q8A67_012666</name>
</gene>
<comment type="subcellular location">
    <subcellularLocation>
        <location evidence="2">Cytoplasm</location>
    </subcellularLocation>
    <subcellularLocation>
        <location evidence="1">Nucleus</location>
    </subcellularLocation>
</comment>
<comment type="similarity">
    <text evidence="3">Belongs to the DCP1 family.</text>
</comment>
<dbReference type="FunFam" id="2.30.29.30:FF:000097">
    <property type="entry name" value="Putative mRNA-decapping enzyme 1A"/>
    <property type="match status" value="1"/>
</dbReference>
<feature type="compositionally biased region" description="Low complexity" evidence="11">
    <location>
        <begin position="407"/>
        <end position="428"/>
    </location>
</feature>
<organism evidence="13 14">
    <name type="scientific">Cirrhinus molitorella</name>
    <name type="common">mud carp</name>
    <dbReference type="NCBI Taxonomy" id="172907"/>
    <lineage>
        <taxon>Eukaryota</taxon>
        <taxon>Metazoa</taxon>
        <taxon>Chordata</taxon>
        <taxon>Craniata</taxon>
        <taxon>Vertebrata</taxon>
        <taxon>Euteleostomi</taxon>
        <taxon>Actinopterygii</taxon>
        <taxon>Neopterygii</taxon>
        <taxon>Teleostei</taxon>
        <taxon>Ostariophysi</taxon>
        <taxon>Cypriniformes</taxon>
        <taxon>Cyprinidae</taxon>
        <taxon>Labeoninae</taxon>
        <taxon>Labeonini</taxon>
        <taxon>Cirrhinus</taxon>
    </lineage>
</organism>
<accession>A0AA88PV28</accession>
<evidence type="ECO:0000256" key="9">
    <source>
        <dbReference type="ARBA" id="ARBA00026102"/>
    </source>
</evidence>
<evidence type="ECO:0000259" key="12">
    <source>
        <dbReference type="Pfam" id="PF16741"/>
    </source>
</evidence>
<dbReference type="InterPro" id="IPR011993">
    <property type="entry name" value="PH-like_dom_sf"/>
</dbReference>
<feature type="region of interest" description="Disordered" evidence="11">
    <location>
        <begin position="407"/>
        <end position="432"/>
    </location>
</feature>
<evidence type="ECO:0000256" key="11">
    <source>
        <dbReference type="SAM" id="MobiDB-lite"/>
    </source>
</evidence>
<keyword evidence="5" id="KW-0597">Phosphoprotein</keyword>
<evidence type="ECO:0000256" key="2">
    <source>
        <dbReference type="ARBA" id="ARBA00004496"/>
    </source>
</evidence>
<evidence type="ECO:0000256" key="5">
    <source>
        <dbReference type="ARBA" id="ARBA00022553"/>
    </source>
</evidence>
<dbReference type="Gene3D" id="6.10.140.2030">
    <property type="match status" value="1"/>
</dbReference>
<dbReference type="GO" id="GO:0003729">
    <property type="term" value="F:mRNA binding"/>
    <property type="evidence" value="ECO:0007669"/>
    <property type="project" value="TreeGrafter"/>
</dbReference>
<dbReference type="Pfam" id="PF06058">
    <property type="entry name" value="DCP1"/>
    <property type="match status" value="1"/>
</dbReference>
<dbReference type="Gene3D" id="2.30.29.30">
    <property type="entry name" value="Pleckstrin-homology domain (PH domain)/Phosphotyrosine-binding domain (PTB)"/>
    <property type="match status" value="1"/>
</dbReference>
<keyword evidence="6" id="KW-0378">Hydrolase</keyword>
<keyword evidence="7" id="KW-0866">Nonsense-mediated mRNA decay</keyword>
<dbReference type="CDD" id="cd09804">
    <property type="entry name" value="Dcp1"/>
    <property type="match status" value="1"/>
</dbReference>
<keyword evidence="14" id="KW-1185">Reference proteome</keyword>
<feature type="domain" description="mRNA-decapping enzyme C-terminal" evidence="12">
    <location>
        <begin position="463"/>
        <end position="504"/>
    </location>
</feature>
<dbReference type="EMBL" id="JAUYZG010000012">
    <property type="protein sequence ID" value="KAK2892678.1"/>
    <property type="molecule type" value="Genomic_DNA"/>
</dbReference>
<evidence type="ECO:0000256" key="7">
    <source>
        <dbReference type="ARBA" id="ARBA00023161"/>
    </source>
</evidence>
<evidence type="ECO:0000256" key="1">
    <source>
        <dbReference type="ARBA" id="ARBA00004123"/>
    </source>
</evidence>
<evidence type="ECO:0000256" key="8">
    <source>
        <dbReference type="ARBA" id="ARBA00023242"/>
    </source>
</evidence>
<comment type="catalytic activity">
    <reaction evidence="10">
        <text>a 5'-end (N(7)-methyl 5'-triphosphoguanosine)-ribonucleoside in mRNA + H2O = N(7)-methyl-GDP + a 5'-end phospho-ribonucleoside in mRNA + 2 H(+)</text>
        <dbReference type="Rhea" id="RHEA:67484"/>
        <dbReference type="Rhea" id="RHEA-COMP:15692"/>
        <dbReference type="Rhea" id="RHEA-COMP:17167"/>
        <dbReference type="ChEBI" id="CHEBI:15377"/>
        <dbReference type="ChEBI" id="CHEBI:15378"/>
        <dbReference type="ChEBI" id="CHEBI:63714"/>
        <dbReference type="ChEBI" id="CHEBI:138282"/>
        <dbReference type="ChEBI" id="CHEBI:156461"/>
        <dbReference type="EC" id="3.6.1.62"/>
    </reaction>
    <physiologicalReaction direction="left-to-right" evidence="10">
        <dbReference type="Rhea" id="RHEA:67485"/>
    </physiologicalReaction>
</comment>
<name>A0AA88PV28_9TELE</name>
<keyword evidence="8" id="KW-0539">Nucleus</keyword>
<evidence type="ECO:0000256" key="4">
    <source>
        <dbReference type="ARBA" id="ARBA00022490"/>
    </source>
</evidence>
<evidence type="ECO:0000256" key="10">
    <source>
        <dbReference type="ARBA" id="ARBA00047661"/>
    </source>
</evidence>
<keyword evidence="4" id="KW-0963">Cytoplasm</keyword>
<evidence type="ECO:0000313" key="13">
    <source>
        <dbReference type="EMBL" id="KAK2892678.1"/>
    </source>
</evidence>
<dbReference type="GO" id="GO:0031087">
    <property type="term" value="P:deadenylation-independent decapping of nuclear-transcribed mRNA"/>
    <property type="evidence" value="ECO:0007669"/>
    <property type="project" value="TreeGrafter"/>
</dbReference>
<dbReference type="SUPFAM" id="SSF50729">
    <property type="entry name" value="PH domain-like"/>
    <property type="match status" value="1"/>
</dbReference>
<dbReference type="GO" id="GO:0000932">
    <property type="term" value="C:P-body"/>
    <property type="evidence" value="ECO:0007669"/>
    <property type="project" value="TreeGrafter"/>
</dbReference>
<dbReference type="EC" id="3.6.1.62" evidence="9"/>
<dbReference type="GO" id="GO:0008047">
    <property type="term" value="F:enzyme activator activity"/>
    <property type="evidence" value="ECO:0007669"/>
    <property type="project" value="InterPro"/>
</dbReference>
<dbReference type="PANTHER" id="PTHR16290">
    <property type="entry name" value="TRANSCRIPTION FACTOR SMIF DECAPPING ENZYME DCP1"/>
    <property type="match status" value="1"/>
</dbReference>
<dbReference type="GO" id="GO:0000184">
    <property type="term" value="P:nuclear-transcribed mRNA catabolic process, nonsense-mediated decay"/>
    <property type="evidence" value="ECO:0007669"/>
    <property type="project" value="UniProtKB-KW"/>
</dbReference>
<dbReference type="InterPro" id="IPR031953">
    <property type="entry name" value="mRNA_decap_C"/>
</dbReference>
<dbReference type="PANTHER" id="PTHR16290:SF5">
    <property type="entry name" value="MRNA-DECAPPING ENZYME 1B"/>
    <property type="match status" value="1"/>
</dbReference>
<proteinExistence type="inferred from homology"/>
<dbReference type="GO" id="GO:0000290">
    <property type="term" value="P:deadenylation-dependent decapping of nuclear-transcribed mRNA"/>
    <property type="evidence" value="ECO:0007669"/>
    <property type="project" value="InterPro"/>
</dbReference>
<dbReference type="Pfam" id="PF16741">
    <property type="entry name" value="mRNA_decap_C"/>
    <property type="match status" value="1"/>
</dbReference>
<reference evidence="13" key="1">
    <citation type="submission" date="2023-08" db="EMBL/GenBank/DDBJ databases">
        <title>Chromosome-level Genome Assembly of mud carp (Cirrhinus molitorella).</title>
        <authorList>
            <person name="Liu H."/>
        </authorList>
    </citation>
    <scope>NUCLEOTIDE SEQUENCE</scope>
    <source>
        <strain evidence="13">Prfri</strain>
        <tissue evidence="13">Muscle</tissue>
    </source>
</reference>